<dbReference type="GO" id="GO:0097216">
    <property type="term" value="F:guanosine tetraphosphate binding"/>
    <property type="evidence" value="ECO:0007669"/>
    <property type="project" value="UniProtKB-ARBA"/>
</dbReference>
<dbReference type="Gene3D" id="3.30.70.870">
    <property type="entry name" value="Elongation Factor G (Translational Gtpase), domain 3"/>
    <property type="match status" value="1"/>
</dbReference>
<keyword evidence="10" id="KW-1185">Reference proteome</keyword>
<dbReference type="SUPFAM" id="SSF54211">
    <property type="entry name" value="Ribosomal protein S5 domain 2-like"/>
    <property type="match status" value="1"/>
</dbReference>
<feature type="domain" description="Elongation factor EFG" evidence="7">
    <location>
        <begin position="588"/>
        <end position="678"/>
    </location>
</feature>
<dbReference type="SMART" id="SM00838">
    <property type="entry name" value="EFG_C"/>
    <property type="match status" value="1"/>
</dbReference>
<evidence type="ECO:0000256" key="1">
    <source>
        <dbReference type="ARBA" id="ARBA00017872"/>
    </source>
</evidence>
<dbReference type="InterPro" id="IPR014721">
    <property type="entry name" value="Ribsml_uS5_D2-typ_fold_subgr"/>
</dbReference>
<dbReference type="PANTHER" id="PTHR43261:SF7">
    <property type="entry name" value="ELONGATION FACTOR G-LIKE PROTEIN"/>
    <property type="match status" value="1"/>
</dbReference>
<keyword evidence="3 9" id="KW-0251">Elongation factor</keyword>
<gene>
    <name evidence="9" type="ORF">SAMN06265338_101446</name>
</gene>
<dbReference type="SMART" id="SM00889">
    <property type="entry name" value="EFG_IV"/>
    <property type="match status" value="1"/>
</dbReference>
<proteinExistence type="predicted"/>
<dbReference type="Pfam" id="PF00009">
    <property type="entry name" value="GTP_EFTU"/>
    <property type="match status" value="1"/>
</dbReference>
<dbReference type="FunFam" id="3.30.70.240:FF:000001">
    <property type="entry name" value="Elongation factor G"/>
    <property type="match status" value="1"/>
</dbReference>
<evidence type="ECO:0000256" key="5">
    <source>
        <dbReference type="ARBA" id="ARBA00023134"/>
    </source>
</evidence>
<evidence type="ECO:0000313" key="10">
    <source>
        <dbReference type="Proteomes" id="UP000198418"/>
    </source>
</evidence>
<dbReference type="SUPFAM" id="SSF50447">
    <property type="entry name" value="Translation proteins"/>
    <property type="match status" value="1"/>
</dbReference>
<evidence type="ECO:0000259" key="8">
    <source>
        <dbReference type="SMART" id="SM00889"/>
    </source>
</evidence>
<keyword evidence="4" id="KW-0648">Protein biosynthesis</keyword>
<dbReference type="InterPro" id="IPR047872">
    <property type="entry name" value="EFG_IV"/>
</dbReference>
<dbReference type="Proteomes" id="UP000198418">
    <property type="component" value="Unassembled WGS sequence"/>
</dbReference>
<evidence type="ECO:0000313" key="9">
    <source>
        <dbReference type="EMBL" id="SNB55290.1"/>
    </source>
</evidence>
<dbReference type="Pfam" id="PF00679">
    <property type="entry name" value="EFG_C"/>
    <property type="match status" value="1"/>
</dbReference>
<dbReference type="SUPFAM" id="SSF54980">
    <property type="entry name" value="EF-G C-terminal domain-like"/>
    <property type="match status" value="2"/>
</dbReference>
<dbReference type="Gene3D" id="3.30.230.10">
    <property type="match status" value="1"/>
</dbReference>
<keyword evidence="2" id="KW-0547">Nucleotide-binding</keyword>
<dbReference type="EMBL" id="FYDG01000001">
    <property type="protein sequence ID" value="SNB55290.1"/>
    <property type="molecule type" value="Genomic_DNA"/>
</dbReference>
<accession>A0A212Q7K7</accession>
<dbReference type="InterPro" id="IPR027417">
    <property type="entry name" value="P-loop_NTPase"/>
</dbReference>
<dbReference type="CDD" id="cd04170">
    <property type="entry name" value="EF-G_bact"/>
    <property type="match status" value="1"/>
</dbReference>
<dbReference type="NCBIfam" id="NF009379">
    <property type="entry name" value="PRK12740.1-3"/>
    <property type="match status" value="1"/>
</dbReference>
<dbReference type="GO" id="GO:0003924">
    <property type="term" value="F:GTPase activity"/>
    <property type="evidence" value="ECO:0007669"/>
    <property type="project" value="InterPro"/>
</dbReference>
<evidence type="ECO:0000259" key="7">
    <source>
        <dbReference type="SMART" id="SM00838"/>
    </source>
</evidence>
<dbReference type="CDD" id="cd01434">
    <property type="entry name" value="EFG_mtEFG1_IV"/>
    <property type="match status" value="1"/>
</dbReference>
<comment type="function">
    <text evidence="6">Catalyzes the GTP-dependent ribosomal translocation step during translation elongation. During this step, the ribosome changes from the pre-translocational (PRE) to the post-translocational (POST) state as the newly formed A-site-bound peptidyl-tRNA and P-site-bound deacylated tRNA move to the P and E sites, respectively. Catalyzes the coordinated movement of the two tRNA molecules, the mRNA and conformational changes in the ribosome.</text>
</comment>
<protein>
    <recommendedName>
        <fullName evidence="1">Elongation factor G</fullName>
    </recommendedName>
</protein>
<dbReference type="InterPro" id="IPR000795">
    <property type="entry name" value="T_Tr_GTP-bd_dom"/>
</dbReference>
<dbReference type="PANTHER" id="PTHR43261">
    <property type="entry name" value="TRANSLATION ELONGATION FACTOR G-RELATED"/>
    <property type="match status" value="1"/>
</dbReference>
<evidence type="ECO:0000256" key="4">
    <source>
        <dbReference type="ARBA" id="ARBA00022917"/>
    </source>
</evidence>
<dbReference type="AlphaFoldDB" id="A0A212Q7K7"/>
<dbReference type="GO" id="GO:0003746">
    <property type="term" value="F:translation elongation factor activity"/>
    <property type="evidence" value="ECO:0007669"/>
    <property type="project" value="UniProtKB-KW"/>
</dbReference>
<dbReference type="Gene3D" id="3.30.70.240">
    <property type="match status" value="1"/>
</dbReference>
<dbReference type="Gene3D" id="3.40.50.300">
    <property type="entry name" value="P-loop containing nucleotide triphosphate hydrolases"/>
    <property type="match status" value="1"/>
</dbReference>
<reference evidence="10" key="1">
    <citation type="submission" date="2017-06" db="EMBL/GenBank/DDBJ databases">
        <authorList>
            <person name="Varghese N."/>
            <person name="Submissions S."/>
        </authorList>
    </citation>
    <scope>NUCLEOTIDE SEQUENCE [LARGE SCALE GENOMIC DNA]</scope>
    <source>
        <strain evidence="10">DSM 137</strain>
    </source>
</reference>
<dbReference type="GO" id="GO:0005525">
    <property type="term" value="F:GTP binding"/>
    <property type="evidence" value="ECO:0007669"/>
    <property type="project" value="UniProtKB-KW"/>
</dbReference>
<evidence type="ECO:0000256" key="6">
    <source>
        <dbReference type="ARBA" id="ARBA00024731"/>
    </source>
</evidence>
<evidence type="ECO:0000256" key="2">
    <source>
        <dbReference type="ARBA" id="ARBA00022741"/>
    </source>
</evidence>
<dbReference type="InterPro" id="IPR041095">
    <property type="entry name" value="EFG_II"/>
</dbReference>
<sequence length="690" mass="73407">MSEVLPGDRRVSGPRLIALVGPFQSGKTSLLESLLTRGGALARQGSVRDGSSVGDSSPEARAHAASVEANIASVDYLGDRFTFVDLPGSLEFAHEARNVLPLCDAAVVVCEADERKTPALRVILRELEDLALPRVLFVNKIDAATLRIRDALGVLQPASRTPLLLRQIPIWQNGIVTGFIDLALERAFVYREHAPSVVVDVPAGELPSEKEARYTMLEKLADYDDALMEELLSDIEPPRDQIFDGLTRDLRQGKVAPVLIGSAAEGHGVTRLLKALRHEAPCVAETRARLGVSDTGAPLAHALKTIHTAHGGKLTFARVLRGAFADGAAVKSASGEDRVSGLSRLIGLAGAKQPKVEEGDCVAFGRLDHIATGDSFGDAKGGVPAPVVPAVAQPQPAYALAVTVKERKDEARLATAIAKLSEEDPSLVFVHDQEAGEMRLNGQGEMHVRVALERLAARFGVVVETQRPAVGYKETIRQTANVRGRHKKQSGGHGQFGDVVLDVAPLPRGAGFVFKETVHGGAVPRNYFSAIEEGCRDALEHGPLGFPVVDVAVTLTDGSYHTVDSSDMAFRTAARLGVAEALGKAAPVLLEPVLAVEITAPSECLSKITAIVSARRGQILGYDARPDWEGWDVLNALIPGADMEGFIVELRSATAGVGSFTQKFDHWAEMIGKSADAIVAHRAAARAPAH</sequence>
<name>A0A212Q7K7_RHOAC</name>
<keyword evidence="5" id="KW-0342">GTP-binding</keyword>
<dbReference type="Gene3D" id="2.40.30.10">
    <property type="entry name" value="Translation factors"/>
    <property type="match status" value="1"/>
</dbReference>
<dbReference type="InterPro" id="IPR005517">
    <property type="entry name" value="Transl_elong_EFG/EF2_IV"/>
</dbReference>
<dbReference type="GO" id="GO:0032790">
    <property type="term" value="P:ribosome disassembly"/>
    <property type="evidence" value="ECO:0007669"/>
    <property type="project" value="TreeGrafter"/>
</dbReference>
<dbReference type="InterPro" id="IPR000640">
    <property type="entry name" value="EFG_V-like"/>
</dbReference>
<dbReference type="Pfam" id="PF03764">
    <property type="entry name" value="EFG_IV"/>
    <property type="match status" value="1"/>
</dbReference>
<dbReference type="CDD" id="cd03713">
    <property type="entry name" value="EFG_mtEFG_C"/>
    <property type="match status" value="1"/>
</dbReference>
<feature type="domain" description="Translation elongation factor EFG/EF2" evidence="8">
    <location>
        <begin position="469"/>
        <end position="586"/>
    </location>
</feature>
<organism evidence="9 10">
    <name type="scientific">Rhodoblastus acidophilus</name>
    <name type="common">Rhodopseudomonas acidophila</name>
    <dbReference type="NCBI Taxonomy" id="1074"/>
    <lineage>
        <taxon>Bacteria</taxon>
        <taxon>Pseudomonadati</taxon>
        <taxon>Pseudomonadota</taxon>
        <taxon>Alphaproteobacteria</taxon>
        <taxon>Hyphomicrobiales</taxon>
        <taxon>Rhodoblastaceae</taxon>
        <taxon>Rhodoblastus</taxon>
    </lineage>
</organism>
<dbReference type="Pfam" id="PF14492">
    <property type="entry name" value="EFG_III"/>
    <property type="match status" value="1"/>
</dbReference>
<dbReference type="OrthoDB" id="9802948at2"/>
<dbReference type="InterPro" id="IPR035647">
    <property type="entry name" value="EFG_III/V"/>
</dbReference>
<dbReference type="RefSeq" id="WP_088518917.1">
    <property type="nucleotide sequence ID" value="NZ_FYDG01000001.1"/>
</dbReference>
<dbReference type="InterPro" id="IPR009000">
    <property type="entry name" value="Transl_B-barrel_sf"/>
</dbReference>
<dbReference type="SUPFAM" id="SSF52540">
    <property type="entry name" value="P-loop containing nucleoside triphosphate hydrolases"/>
    <property type="match status" value="1"/>
</dbReference>
<dbReference type="InterPro" id="IPR020568">
    <property type="entry name" value="Ribosomal_Su5_D2-typ_SF"/>
</dbReference>
<evidence type="ECO:0000256" key="3">
    <source>
        <dbReference type="ARBA" id="ARBA00022768"/>
    </source>
</evidence>
<dbReference type="InterPro" id="IPR035649">
    <property type="entry name" value="EFG_V"/>
</dbReference>